<dbReference type="InterPro" id="IPR036047">
    <property type="entry name" value="F-box-like_dom_sf"/>
</dbReference>
<sequence>MSLFPNHQRKREEGEKNDQDCPCKIRRTTNLPDDCLNLIFKYLKTRDDRNSFGITCRDWLRIRDNNQESLWYHNNYDPHHKYEPAGKYPKISPESLAIITCKLLIRFQHLKILSLGRLPRITDVDTLNSQSFVSNVQTLLINPCSYHSPEYSDIQLSMIFSWFPRLTCISLRSSGITDKGLETLAKCCSSLKTVNLDKCCSITDSGLSCLLQNCRELRSLDISWCSSITGIGFLGCAHTLTRLAACECKLTLEVIKAIVSGGELEYLYLETVSSELAKVDKGCIINTEAVLTISKGCPLLKDLFLSNCEEVELEGYEAIGMNCKELEQLYVMGCQRLCDMGLQAICDGCNKLIEFYIDGENNSCSSSILEHYFDGKKPEVILWS</sequence>
<dbReference type="SUPFAM" id="SSF52047">
    <property type="entry name" value="RNI-like"/>
    <property type="match status" value="1"/>
</dbReference>
<protein>
    <recommendedName>
        <fullName evidence="2">F-box domain-containing protein</fullName>
    </recommendedName>
</protein>
<dbReference type="PANTHER" id="PTHR13318">
    <property type="entry name" value="PARTNER OF PAIRED, ISOFORM B-RELATED"/>
    <property type="match status" value="1"/>
</dbReference>
<name>A0AAD4TMI5_9MAGN</name>
<dbReference type="SUPFAM" id="SSF81383">
    <property type="entry name" value="F-box domain"/>
    <property type="match status" value="1"/>
</dbReference>
<dbReference type="Pfam" id="PF00646">
    <property type="entry name" value="F-box"/>
    <property type="match status" value="1"/>
</dbReference>
<organism evidence="3 4">
    <name type="scientific">Papaver atlanticum</name>
    <dbReference type="NCBI Taxonomy" id="357466"/>
    <lineage>
        <taxon>Eukaryota</taxon>
        <taxon>Viridiplantae</taxon>
        <taxon>Streptophyta</taxon>
        <taxon>Embryophyta</taxon>
        <taxon>Tracheophyta</taxon>
        <taxon>Spermatophyta</taxon>
        <taxon>Magnoliopsida</taxon>
        <taxon>Ranunculales</taxon>
        <taxon>Papaveraceae</taxon>
        <taxon>Papaveroideae</taxon>
        <taxon>Papaver</taxon>
    </lineage>
</organism>
<dbReference type="InterPro" id="IPR001810">
    <property type="entry name" value="F-box_dom"/>
</dbReference>
<dbReference type="GO" id="GO:0031146">
    <property type="term" value="P:SCF-dependent proteasomal ubiquitin-dependent protein catabolic process"/>
    <property type="evidence" value="ECO:0007669"/>
    <property type="project" value="TreeGrafter"/>
</dbReference>
<dbReference type="SMART" id="SM00367">
    <property type="entry name" value="LRR_CC"/>
    <property type="match status" value="6"/>
</dbReference>
<evidence type="ECO:0000259" key="2">
    <source>
        <dbReference type="PROSITE" id="PS50181"/>
    </source>
</evidence>
<dbReference type="Gene3D" id="3.80.10.10">
    <property type="entry name" value="Ribonuclease Inhibitor"/>
    <property type="match status" value="2"/>
</dbReference>
<dbReference type="PROSITE" id="PS50181">
    <property type="entry name" value="FBOX"/>
    <property type="match status" value="1"/>
</dbReference>
<keyword evidence="4" id="KW-1185">Reference proteome</keyword>
<feature type="region of interest" description="Disordered" evidence="1">
    <location>
        <begin position="1"/>
        <end position="22"/>
    </location>
</feature>
<evidence type="ECO:0000313" key="3">
    <source>
        <dbReference type="EMBL" id="KAI3961448.1"/>
    </source>
</evidence>
<feature type="domain" description="F-box" evidence="2">
    <location>
        <begin position="25"/>
        <end position="74"/>
    </location>
</feature>
<dbReference type="AlphaFoldDB" id="A0AAD4TMI5"/>
<proteinExistence type="predicted"/>
<dbReference type="GO" id="GO:0019005">
    <property type="term" value="C:SCF ubiquitin ligase complex"/>
    <property type="evidence" value="ECO:0007669"/>
    <property type="project" value="TreeGrafter"/>
</dbReference>
<dbReference type="CDD" id="cd22159">
    <property type="entry name" value="F-box_AtTIR1-like"/>
    <property type="match status" value="1"/>
</dbReference>
<dbReference type="InterPro" id="IPR001611">
    <property type="entry name" value="Leu-rich_rpt"/>
</dbReference>
<dbReference type="InterPro" id="IPR032675">
    <property type="entry name" value="LRR_dom_sf"/>
</dbReference>
<dbReference type="EMBL" id="JAJJMB010000680">
    <property type="protein sequence ID" value="KAI3961448.1"/>
    <property type="molecule type" value="Genomic_DNA"/>
</dbReference>
<reference evidence="3" key="1">
    <citation type="submission" date="2022-04" db="EMBL/GenBank/DDBJ databases">
        <title>A functionally conserved STORR gene fusion in Papaver species that diverged 16.8 million years ago.</title>
        <authorList>
            <person name="Catania T."/>
        </authorList>
    </citation>
    <scope>NUCLEOTIDE SEQUENCE</scope>
    <source>
        <strain evidence="3">S-188037</strain>
    </source>
</reference>
<evidence type="ECO:0000313" key="4">
    <source>
        <dbReference type="Proteomes" id="UP001202328"/>
    </source>
</evidence>
<comment type="caution">
    <text evidence="3">The sequence shown here is derived from an EMBL/GenBank/DDBJ whole genome shotgun (WGS) entry which is preliminary data.</text>
</comment>
<dbReference type="Pfam" id="PF13516">
    <property type="entry name" value="LRR_6"/>
    <property type="match status" value="2"/>
</dbReference>
<gene>
    <name evidence="3" type="ORF">MKW98_009891</name>
</gene>
<dbReference type="InterPro" id="IPR006553">
    <property type="entry name" value="Leu-rich_rpt_Cys-con_subtyp"/>
</dbReference>
<feature type="compositionally biased region" description="Basic and acidic residues" evidence="1">
    <location>
        <begin position="10"/>
        <end position="22"/>
    </location>
</feature>
<dbReference type="Gene3D" id="1.20.1280.50">
    <property type="match status" value="1"/>
</dbReference>
<accession>A0AAD4TMI5</accession>
<evidence type="ECO:0000256" key="1">
    <source>
        <dbReference type="SAM" id="MobiDB-lite"/>
    </source>
</evidence>
<dbReference type="Proteomes" id="UP001202328">
    <property type="component" value="Unassembled WGS sequence"/>
</dbReference>